<reference evidence="6" key="1">
    <citation type="submission" date="2025-08" db="UniProtKB">
        <authorList>
            <consortium name="RefSeq"/>
        </authorList>
    </citation>
    <scope>IDENTIFICATION</scope>
</reference>
<dbReference type="RefSeq" id="XP_029655854.1">
    <property type="nucleotide sequence ID" value="XM_029799994.1"/>
</dbReference>
<dbReference type="AlphaFoldDB" id="A0A6P7TU85"/>
<dbReference type="InterPro" id="IPR054414">
    <property type="entry name" value="Ccdc124/Oxs1_C"/>
</dbReference>
<evidence type="ECO:0000313" key="5">
    <source>
        <dbReference type="Proteomes" id="UP000515154"/>
    </source>
</evidence>
<proteinExistence type="inferred from homology"/>
<gene>
    <name evidence="6" type="primary">LOC115229679</name>
</gene>
<dbReference type="InterPro" id="IPR010422">
    <property type="entry name" value="Ccdc124/Oxs1"/>
</dbReference>
<dbReference type="GO" id="GO:0006366">
    <property type="term" value="P:transcription by RNA polymerase II"/>
    <property type="evidence" value="ECO:0007669"/>
    <property type="project" value="TreeGrafter"/>
</dbReference>
<dbReference type="KEGG" id="osn:115229679"/>
<dbReference type="GO" id="GO:0030496">
    <property type="term" value="C:midbody"/>
    <property type="evidence" value="ECO:0007669"/>
    <property type="project" value="UniProtKB-SubCell"/>
</dbReference>
<organism evidence="5 6">
    <name type="scientific">Octopus sinensis</name>
    <name type="common">East Asian common octopus</name>
    <dbReference type="NCBI Taxonomy" id="2607531"/>
    <lineage>
        <taxon>Eukaryota</taxon>
        <taxon>Metazoa</taxon>
        <taxon>Spiralia</taxon>
        <taxon>Lophotrochozoa</taxon>
        <taxon>Mollusca</taxon>
        <taxon>Cephalopoda</taxon>
        <taxon>Coleoidea</taxon>
        <taxon>Octopodiformes</taxon>
        <taxon>Octopoda</taxon>
        <taxon>Incirrata</taxon>
        <taxon>Octopodidae</taxon>
        <taxon>Octopus</taxon>
    </lineage>
</organism>
<dbReference type="PANTHER" id="PTHR21680">
    <property type="entry name" value="COILED-COIL DOMAIN-CONTAINING PROTEIN 124"/>
    <property type="match status" value="1"/>
</dbReference>
<protein>
    <submittedName>
        <fullName evidence="6">Coiled-coil domain-containing protein 124-like</fullName>
    </submittedName>
</protein>
<feature type="domain" description="Coiled-coil" evidence="4">
    <location>
        <begin position="1"/>
        <end position="46"/>
    </location>
</feature>
<keyword evidence="5" id="KW-1185">Reference proteome</keyword>
<evidence type="ECO:0000259" key="4">
    <source>
        <dbReference type="Pfam" id="PF06244"/>
    </source>
</evidence>
<name>A0A6P7TU85_9MOLL</name>
<dbReference type="GO" id="GO:0003713">
    <property type="term" value="F:transcription coactivator activity"/>
    <property type="evidence" value="ECO:0007669"/>
    <property type="project" value="TreeGrafter"/>
</dbReference>
<dbReference type="GO" id="GO:0005634">
    <property type="term" value="C:nucleus"/>
    <property type="evidence" value="ECO:0007669"/>
    <property type="project" value="TreeGrafter"/>
</dbReference>
<evidence type="ECO:0000256" key="1">
    <source>
        <dbReference type="ARBA" id="ARBA00004214"/>
    </source>
</evidence>
<evidence type="ECO:0000256" key="3">
    <source>
        <dbReference type="ARBA" id="ARBA00023054"/>
    </source>
</evidence>
<accession>A0A6P7TU85</accession>
<sequence>MKLAFREFEEARLPELRKEFPKMRYKQHLKMIRDEFEKSDVNPMNKPHMSYNAPDERKVKVLEKKLEKLSLETGCENHQE</sequence>
<evidence type="ECO:0000313" key="6">
    <source>
        <dbReference type="RefSeq" id="XP_029655854.1"/>
    </source>
</evidence>
<keyword evidence="3" id="KW-0175">Coiled coil</keyword>
<comment type="subcellular location">
    <subcellularLocation>
        <location evidence="1">Midbody</location>
    </subcellularLocation>
</comment>
<dbReference type="Pfam" id="PF06244">
    <property type="entry name" value="Ccdc124"/>
    <property type="match status" value="1"/>
</dbReference>
<dbReference type="PANTHER" id="PTHR21680:SF0">
    <property type="entry name" value="COILED-COIL DOMAIN-CONTAINING PROTEIN 124"/>
    <property type="match status" value="1"/>
</dbReference>
<comment type="similarity">
    <text evidence="2">Belongs to the CCDC124 family.</text>
</comment>
<evidence type="ECO:0000256" key="2">
    <source>
        <dbReference type="ARBA" id="ARBA00008296"/>
    </source>
</evidence>
<dbReference type="Proteomes" id="UP000515154">
    <property type="component" value="Unplaced"/>
</dbReference>